<feature type="domain" description="Protein kinase" evidence="9">
    <location>
        <begin position="19"/>
        <end position="308"/>
    </location>
</feature>
<dbReference type="EMBL" id="CAJZBQ010000054">
    <property type="protein sequence ID" value="CAG9332544.1"/>
    <property type="molecule type" value="Genomic_DNA"/>
</dbReference>
<gene>
    <name evidence="10" type="ORF">BSTOLATCC_MIC55989</name>
</gene>
<dbReference type="PANTHER" id="PTHR24057">
    <property type="entry name" value="GLYCOGEN SYNTHASE KINASE-3 ALPHA"/>
    <property type="match status" value="1"/>
</dbReference>
<dbReference type="PROSITE" id="PS00107">
    <property type="entry name" value="PROTEIN_KINASE_ATP"/>
    <property type="match status" value="1"/>
</dbReference>
<evidence type="ECO:0000256" key="1">
    <source>
        <dbReference type="ARBA" id="ARBA00005527"/>
    </source>
</evidence>
<keyword evidence="2 8" id="KW-0723">Serine/threonine-protein kinase</keyword>
<organism evidence="10 11">
    <name type="scientific">Blepharisma stoltei</name>
    <dbReference type="NCBI Taxonomy" id="1481888"/>
    <lineage>
        <taxon>Eukaryota</taxon>
        <taxon>Sar</taxon>
        <taxon>Alveolata</taxon>
        <taxon>Ciliophora</taxon>
        <taxon>Postciliodesmatophora</taxon>
        <taxon>Heterotrichea</taxon>
        <taxon>Heterotrichida</taxon>
        <taxon>Blepharismidae</taxon>
        <taxon>Blepharisma</taxon>
    </lineage>
</organism>
<evidence type="ECO:0000256" key="3">
    <source>
        <dbReference type="ARBA" id="ARBA00022679"/>
    </source>
</evidence>
<dbReference type="PROSITE" id="PS50011">
    <property type="entry name" value="PROTEIN_KINASE_DOM"/>
    <property type="match status" value="1"/>
</dbReference>
<evidence type="ECO:0000256" key="8">
    <source>
        <dbReference type="RuleBase" id="RU000304"/>
    </source>
</evidence>
<dbReference type="GO" id="GO:0005737">
    <property type="term" value="C:cytoplasm"/>
    <property type="evidence" value="ECO:0007669"/>
    <property type="project" value="TreeGrafter"/>
</dbReference>
<comment type="caution">
    <text evidence="10">The sequence shown here is derived from an EMBL/GenBank/DDBJ whole genome shotgun (WGS) entry which is preliminary data.</text>
</comment>
<feature type="binding site" evidence="7">
    <location>
        <position position="48"/>
    </location>
    <ligand>
        <name>ATP</name>
        <dbReference type="ChEBI" id="CHEBI:30616"/>
    </ligand>
</feature>
<dbReference type="InterPro" id="IPR011009">
    <property type="entry name" value="Kinase-like_dom_sf"/>
</dbReference>
<dbReference type="GO" id="GO:0004674">
    <property type="term" value="F:protein serine/threonine kinase activity"/>
    <property type="evidence" value="ECO:0007669"/>
    <property type="project" value="UniProtKB-KW"/>
</dbReference>
<dbReference type="AlphaFoldDB" id="A0AAU9K670"/>
<name>A0AAU9K670_9CILI</name>
<comment type="similarity">
    <text evidence="1">Belongs to the protein kinase superfamily. CMGC Ser/Thr protein kinase family. GSK-3 subfamily.</text>
</comment>
<dbReference type="InterPro" id="IPR000719">
    <property type="entry name" value="Prot_kinase_dom"/>
</dbReference>
<proteinExistence type="inferred from homology"/>
<dbReference type="SUPFAM" id="SSF56112">
    <property type="entry name" value="Protein kinase-like (PK-like)"/>
    <property type="match status" value="1"/>
</dbReference>
<dbReference type="GO" id="GO:0007165">
    <property type="term" value="P:signal transduction"/>
    <property type="evidence" value="ECO:0007669"/>
    <property type="project" value="TreeGrafter"/>
</dbReference>
<dbReference type="FunFam" id="1.10.510.10:FF:000624">
    <property type="entry name" value="Mitogen-activated protein kinase"/>
    <property type="match status" value="1"/>
</dbReference>
<dbReference type="InterPro" id="IPR017441">
    <property type="entry name" value="Protein_kinase_ATP_BS"/>
</dbReference>
<keyword evidence="3" id="KW-0808">Transferase</keyword>
<evidence type="ECO:0000256" key="2">
    <source>
        <dbReference type="ARBA" id="ARBA00022527"/>
    </source>
</evidence>
<dbReference type="InterPro" id="IPR008271">
    <property type="entry name" value="Ser/Thr_kinase_AS"/>
</dbReference>
<keyword evidence="5" id="KW-0418">Kinase</keyword>
<dbReference type="PROSITE" id="PS00108">
    <property type="entry name" value="PROTEIN_KINASE_ST"/>
    <property type="match status" value="1"/>
</dbReference>
<evidence type="ECO:0000256" key="6">
    <source>
        <dbReference type="ARBA" id="ARBA00022840"/>
    </source>
</evidence>
<evidence type="ECO:0000256" key="4">
    <source>
        <dbReference type="ARBA" id="ARBA00022741"/>
    </source>
</evidence>
<dbReference type="PANTHER" id="PTHR24057:SF0">
    <property type="entry name" value="PROTEIN KINASE SHAGGY-RELATED"/>
    <property type="match status" value="1"/>
</dbReference>
<evidence type="ECO:0000259" key="9">
    <source>
        <dbReference type="PROSITE" id="PS50011"/>
    </source>
</evidence>
<accession>A0AAU9K670</accession>
<dbReference type="Pfam" id="PF00069">
    <property type="entry name" value="Pkinase"/>
    <property type="match status" value="1"/>
</dbReference>
<protein>
    <recommendedName>
        <fullName evidence="9">Protein kinase domain-containing protein</fullName>
    </recommendedName>
</protein>
<dbReference type="InterPro" id="IPR050591">
    <property type="entry name" value="GSK-3"/>
</dbReference>
<dbReference type="Gene3D" id="1.10.510.10">
    <property type="entry name" value="Transferase(Phosphotransferase) domain 1"/>
    <property type="match status" value="1"/>
</dbReference>
<dbReference type="Gene3D" id="3.30.200.20">
    <property type="entry name" value="Phosphorylase Kinase, domain 1"/>
    <property type="match status" value="1"/>
</dbReference>
<keyword evidence="4 7" id="KW-0547">Nucleotide-binding</keyword>
<evidence type="ECO:0000256" key="5">
    <source>
        <dbReference type="ARBA" id="ARBA00022777"/>
    </source>
</evidence>
<dbReference type="GO" id="GO:0005524">
    <property type="term" value="F:ATP binding"/>
    <property type="evidence" value="ECO:0007669"/>
    <property type="project" value="UniProtKB-UniRule"/>
</dbReference>
<dbReference type="SMART" id="SM00220">
    <property type="entry name" value="S_TKc"/>
    <property type="match status" value="1"/>
</dbReference>
<dbReference type="GO" id="GO:0005634">
    <property type="term" value="C:nucleus"/>
    <property type="evidence" value="ECO:0007669"/>
    <property type="project" value="TreeGrafter"/>
</dbReference>
<evidence type="ECO:0000313" key="11">
    <source>
        <dbReference type="Proteomes" id="UP001162131"/>
    </source>
</evidence>
<evidence type="ECO:0000256" key="7">
    <source>
        <dbReference type="PROSITE-ProRule" id="PRU10141"/>
    </source>
</evidence>
<keyword evidence="11" id="KW-1185">Reference proteome</keyword>
<evidence type="ECO:0000313" key="10">
    <source>
        <dbReference type="EMBL" id="CAG9332544.1"/>
    </source>
</evidence>
<reference evidence="10" key="1">
    <citation type="submission" date="2021-09" db="EMBL/GenBank/DDBJ databases">
        <authorList>
            <consortium name="AG Swart"/>
            <person name="Singh M."/>
            <person name="Singh A."/>
            <person name="Seah K."/>
            <person name="Emmerich C."/>
        </authorList>
    </citation>
    <scope>NUCLEOTIDE SEQUENCE</scope>
    <source>
        <strain evidence="10">ATCC30299</strain>
    </source>
</reference>
<sequence length="311" mass="35492">MTSPTSPITKHCSNIMPNFRFEKHIGSGSFGSVYKAFDRNKNIYVAVKRSAKIGSLVSREYKILKETEKCENCVQLLDIFYTVNDQGGCIQHLVFEYVPENLSRFIRERCKSHNYLTYDEVSNIMRQILLGLEFLHSKKIMHRDLKPENILIDPITMKVKLCDFGSAKKQNGKSAPYIVSRYYRAPELIFCNTEYGPEIDIWAAGCIFIELFTGVPTFIGKSEGDQFIQQAKVLGPPSLSDITRLVENTVIKVKIAAKATQIGVRRDISQMLPKGNKSAEALELIEKMLSWDYKKRPSARDCLEHPFFSNN</sequence>
<keyword evidence="6 7" id="KW-0067">ATP-binding</keyword>
<dbReference type="GO" id="GO:0030154">
    <property type="term" value="P:cell differentiation"/>
    <property type="evidence" value="ECO:0007669"/>
    <property type="project" value="TreeGrafter"/>
</dbReference>
<dbReference type="Proteomes" id="UP001162131">
    <property type="component" value="Unassembled WGS sequence"/>
</dbReference>